<dbReference type="Proteomes" id="UP000296706">
    <property type="component" value="Chromosome"/>
</dbReference>
<feature type="region of interest" description="Disordered" evidence="1">
    <location>
        <begin position="34"/>
        <end position="53"/>
    </location>
</feature>
<feature type="domain" description="YokE-like PH" evidence="2">
    <location>
        <begin position="49"/>
        <end position="154"/>
    </location>
</feature>
<name>A0A4D6HA98_9EURY</name>
<feature type="region of interest" description="Disordered" evidence="1">
    <location>
        <begin position="160"/>
        <end position="191"/>
    </location>
</feature>
<accession>A0A4D6HA98</accession>
<proteinExistence type="predicted"/>
<dbReference type="RefSeq" id="WP_079979427.1">
    <property type="nucleotide sequence ID" value="NZ_CP031310.1"/>
</dbReference>
<reference evidence="3 4" key="1">
    <citation type="journal article" date="2019" name="Nat. Commun.">
        <title>A new type of DNA phosphorothioation-based antiviral system in archaea.</title>
        <authorList>
            <person name="Xiong L."/>
            <person name="Liu S."/>
            <person name="Chen S."/>
            <person name="Xiao Y."/>
            <person name="Zhu B."/>
            <person name="Gao Y."/>
            <person name="Zhang Y."/>
            <person name="Chen B."/>
            <person name="Luo J."/>
            <person name="Deng Z."/>
            <person name="Chen X."/>
            <person name="Wang L."/>
            <person name="Chen S."/>
        </authorList>
    </citation>
    <scope>NUCLEOTIDE SEQUENCE [LARGE SCALE GENOMIC DNA]</scope>
    <source>
        <strain evidence="3 4">CBA1105</strain>
    </source>
</reference>
<dbReference type="AlphaFoldDB" id="A0A4D6HA98"/>
<dbReference type="KEGG" id="hsn:DV733_04645"/>
<evidence type="ECO:0000313" key="3">
    <source>
        <dbReference type="EMBL" id="QCC50575.1"/>
    </source>
</evidence>
<dbReference type="OrthoDB" id="239829at2157"/>
<dbReference type="EMBL" id="CP031310">
    <property type="protein sequence ID" value="QCC50575.1"/>
    <property type="molecule type" value="Genomic_DNA"/>
</dbReference>
<evidence type="ECO:0000256" key="1">
    <source>
        <dbReference type="SAM" id="MobiDB-lite"/>
    </source>
</evidence>
<dbReference type="Pfam" id="PF14470">
    <property type="entry name" value="bPH_3"/>
    <property type="match status" value="1"/>
</dbReference>
<evidence type="ECO:0000259" key="2">
    <source>
        <dbReference type="Pfam" id="PF14470"/>
    </source>
</evidence>
<protein>
    <recommendedName>
        <fullName evidence="2">YokE-like PH domain-containing protein</fullName>
    </recommendedName>
</protein>
<evidence type="ECO:0000313" key="4">
    <source>
        <dbReference type="Proteomes" id="UP000296706"/>
    </source>
</evidence>
<keyword evidence="4" id="KW-1185">Reference proteome</keyword>
<dbReference type="GeneID" id="39847127"/>
<sequence length="191" mass="20919">MSNKSPITRANLLAQMVSDPSVTTDVLADQERQFENSRLAGPPPVDRLGESESPAYVLTNQKRGIGLGTKRRTTEPDNDRGTIFLVTGRRILCIVGSDPNDEEIDIPYESVASVTAHTGWLANRLEIRTPTKAYHCWADRNSNEVVHAAAEFVEQRIAEEPTELSRQDGASRVTYRGQPADSQAGDTGGLN</sequence>
<dbReference type="STRING" id="1457250.GCA_000755225_03233"/>
<organism evidence="3 4">
    <name type="scientific">Halapricum salinum</name>
    <dbReference type="NCBI Taxonomy" id="1457250"/>
    <lineage>
        <taxon>Archaea</taxon>
        <taxon>Methanobacteriati</taxon>
        <taxon>Methanobacteriota</taxon>
        <taxon>Stenosarchaea group</taxon>
        <taxon>Halobacteria</taxon>
        <taxon>Halobacteriales</taxon>
        <taxon>Haloarculaceae</taxon>
        <taxon>Halapricum</taxon>
    </lineage>
</organism>
<dbReference type="InterPro" id="IPR039519">
    <property type="entry name" value="YokE-like_PH"/>
</dbReference>
<gene>
    <name evidence="3" type="ORF">DV733_04645</name>
</gene>